<sequence length="135" mass="15503">MIIPHYIIIIIEGAGTALLGKEGAMACTVAVEEVIGDHYNSQIRELMEDDPEKHKELLKIIKKFRDDELHHHDTGLEHDAEKVCCILFYMNSLLVFVSLHIRLFCIPSSLNDISIIIFQVTYCLKFLKKLSLVFF</sequence>
<protein>
    <submittedName>
        <fullName evidence="1">Uncharacterized protein</fullName>
    </submittedName>
</protein>
<accession>A0ABQ9FKX0</accession>
<dbReference type="Pfam" id="PF03232">
    <property type="entry name" value="COQ7"/>
    <property type="match status" value="1"/>
</dbReference>
<dbReference type="Proteomes" id="UP001217089">
    <property type="component" value="Unassembled WGS sequence"/>
</dbReference>
<proteinExistence type="predicted"/>
<dbReference type="InterPro" id="IPR011566">
    <property type="entry name" value="Ubq_synth_Coq7"/>
</dbReference>
<gene>
    <name evidence="1" type="ORF">KUTeg_003021</name>
</gene>
<comment type="caution">
    <text evidence="1">The sequence shown here is derived from an EMBL/GenBank/DDBJ whole genome shotgun (WGS) entry which is preliminary data.</text>
</comment>
<dbReference type="PANTHER" id="PTHR11237">
    <property type="entry name" value="COENZYME Q10 BIOSYNTHESIS PROTEIN 7"/>
    <property type="match status" value="1"/>
</dbReference>
<dbReference type="EMBL" id="JARBDR010000214">
    <property type="protein sequence ID" value="KAJ8317930.1"/>
    <property type="molecule type" value="Genomic_DNA"/>
</dbReference>
<organism evidence="1 2">
    <name type="scientific">Tegillarca granosa</name>
    <name type="common">Malaysian cockle</name>
    <name type="synonym">Anadara granosa</name>
    <dbReference type="NCBI Taxonomy" id="220873"/>
    <lineage>
        <taxon>Eukaryota</taxon>
        <taxon>Metazoa</taxon>
        <taxon>Spiralia</taxon>
        <taxon>Lophotrochozoa</taxon>
        <taxon>Mollusca</taxon>
        <taxon>Bivalvia</taxon>
        <taxon>Autobranchia</taxon>
        <taxon>Pteriomorphia</taxon>
        <taxon>Arcoida</taxon>
        <taxon>Arcoidea</taxon>
        <taxon>Arcidae</taxon>
        <taxon>Tegillarca</taxon>
    </lineage>
</organism>
<dbReference type="PANTHER" id="PTHR11237:SF4">
    <property type="entry name" value="5-DEMETHOXYUBIQUINONE HYDROXYLASE, MITOCHONDRIAL"/>
    <property type="match status" value="1"/>
</dbReference>
<name>A0ABQ9FKX0_TEGGR</name>
<evidence type="ECO:0000313" key="2">
    <source>
        <dbReference type="Proteomes" id="UP001217089"/>
    </source>
</evidence>
<reference evidence="1 2" key="1">
    <citation type="submission" date="2022-12" db="EMBL/GenBank/DDBJ databases">
        <title>Chromosome-level genome of Tegillarca granosa.</title>
        <authorList>
            <person name="Kim J."/>
        </authorList>
    </citation>
    <scope>NUCLEOTIDE SEQUENCE [LARGE SCALE GENOMIC DNA]</scope>
    <source>
        <strain evidence="1">Teg-2019</strain>
        <tissue evidence="1">Adductor muscle</tissue>
    </source>
</reference>
<keyword evidence="2" id="KW-1185">Reference proteome</keyword>
<evidence type="ECO:0000313" key="1">
    <source>
        <dbReference type="EMBL" id="KAJ8317930.1"/>
    </source>
</evidence>